<keyword evidence="3" id="KW-1185">Reference proteome</keyword>
<dbReference type="InterPro" id="IPR019774">
    <property type="entry name" value="Aromatic-AA_hydroxylase_C"/>
</dbReference>
<accession>A0A1H8DYY2</accession>
<name>A0A1H8DYY2_STIAU</name>
<proteinExistence type="predicted"/>
<reference evidence="3" key="1">
    <citation type="submission" date="2016-10" db="EMBL/GenBank/DDBJ databases">
        <authorList>
            <person name="Varghese N."/>
            <person name="Submissions S."/>
        </authorList>
    </citation>
    <scope>NUCLEOTIDE SEQUENCE [LARGE SCALE GENOMIC DNA]</scope>
    <source>
        <strain evidence="3">DSM 17044</strain>
    </source>
</reference>
<dbReference type="Proteomes" id="UP000182719">
    <property type="component" value="Unassembled WGS sequence"/>
</dbReference>
<dbReference type="PROSITE" id="PS51410">
    <property type="entry name" value="BH4_AAA_HYDROXYL_2"/>
    <property type="match status" value="1"/>
</dbReference>
<gene>
    <name evidence="2" type="ORF">SAMN05444354_13128</name>
</gene>
<protein>
    <recommendedName>
        <fullName evidence="1">Biopterin-dependent aromatic amino acid hydroxylase family profile domain-containing protein</fullName>
    </recommendedName>
</protein>
<dbReference type="RefSeq" id="WP_177241560.1">
    <property type="nucleotide sequence ID" value="NZ_FOAP01000031.1"/>
</dbReference>
<sequence>MNRAQDSTRLARLDLNLVRVSQSTVSQALARLRDEAARRIISGAGLLSLAAE</sequence>
<dbReference type="GO" id="GO:0016714">
    <property type="term" value="F:oxidoreductase activity, acting on paired donors, with incorporation or reduction of molecular oxygen, reduced pteridine as one donor, and incorporation of one atom of oxygen"/>
    <property type="evidence" value="ECO:0007669"/>
    <property type="project" value="InterPro"/>
</dbReference>
<dbReference type="EMBL" id="FOAP01000031">
    <property type="protein sequence ID" value="SEN11738.1"/>
    <property type="molecule type" value="Genomic_DNA"/>
</dbReference>
<organism evidence="2 3">
    <name type="scientific">Stigmatella aurantiaca</name>
    <dbReference type="NCBI Taxonomy" id="41"/>
    <lineage>
        <taxon>Bacteria</taxon>
        <taxon>Pseudomonadati</taxon>
        <taxon>Myxococcota</taxon>
        <taxon>Myxococcia</taxon>
        <taxon>Myxococcales</taxon>
        <taxon>Cystobacterineae</taxon>
        <taxon>Archangiaceae</taxon>
        <taxon>Stigmatella</taxon>
    </lineage>
</organism>
<feature type="domain" description="Biopterin-dependent aromatic amino acid hydroxylase family profile" evidence="1">
    <location>
        <begin position="1"/>
        <end position="52"/>
    </location>
</feature>
<evidence type="ECO:0000313" key="2">
    <source>
        <dbReference type="EMBL" id="SEN11738.1"/>
    </source>
</evidence>
<evidence type="ECO:0000313" key="3">
    <source>
        <dbReference type="Proteomes" id="UP000182719"/>
    </source>
</evidence>
<evidence type="ECO:0000259" key="1">
    <source>
        <dbReference type="PROSITE" id="PS51410"/>
    </source>
</evidence>
<dbReference type="AlphaFoldDB" id="A0A1H8DYY2"/>